<feature type="transmembrane region" description="Helical" evidence="1">
    <location>
        <begin position="54"/>
        <end position="76"/>
    </location>
</feature>
<name>A0A8S3VDE1_MYTED</name>
<accession>A0A8S3VDE1</accession>
<organism evidence="2 3">
    <name type="scientific">Mytilus edulis</name>
    <name type="common">Blue mussel</name>
    <dbReference type="NCBI Taxonomy" id="6550"/>
    <lineage>
        <taxon>Eukaryota</taxon>
        <taxon>Metazoa</taxon>
        <taxon>Spiralia</taxon>
        <taxon>Lophotrochozoa</taxon>
        <taxon>Mollusca</taxon>
        <taxon>Bivalvia</taxon>
        <taxon>Autobranchia</taxon>
        <taxon>Pteriomorphia</taxon>
        <taxon>Mytilida</taxon>
        <taxon>Mytiloidea</taxon>
        <taxon>Mytilidae</taxon>
        <taxon>Mytilinae</taxon>
        <taxon>Mytilus</taxon>
    </lineage>
</organism>
<evidence type="ECO:0000256" key="1">
    <source>
        <dbReference type="SAM" id="Phobius"/>
    </source>
</evidence>
<evidence type="ECO:0000313" key="3">
    <source>
        <dbReference type="Proteomes" id="UP000683360"/>
    </source>
</evidence>
<gene>
    <name evidence="2" type="ORF">MEDL_67273</name>
</gene>
<reference evidence="2" key="1">
    <citation type="submission" date="2021-03" db="EMBL/GenBank/DDBJ databases">
        <authorList>
            <person name="Bekaert M."/>
        </authorList>
    </citation>
    <scope>NUCLEOTIDE SEQUENCE</scope>
</reference>
<dbReference type="OrthoDB" id="6112511at2759"/>
<sequence>MYILIGKVWIVRLHFFFEYEESERKQRQDAASQRNLGLTYTGNLTWYLTPIHTTFIVCYCIFVVDVLLFGIISGQVKQTLQRVMRKCLRDMREISKRSAIGWSVQILLQPFKHCGIFGIFFAWIYYIPAIPIVILTVAFYCFPTINVLVRLVIYFVAYFLPYGRNGLTERCCLKSIQLWRYIHKVFRMDILTSQESIERPEKLSVKNKILQLIVIFACLLTISSFVLLAMECIVFLVEIVMYTLIGVIINSAYTLKYLSLVFLLGFYARDCFTTVTVEYLAFNKFLNGYLVDKMREKVENISMRGDVDQKNTAFQASLNDTKGSDDQPVHLTVTNDKLKWKINRLVLFLDKNDTPYITSKFFFDTCYLDQAGVPGPLVASLLRAMQRFIIICVFLFFVVIVILAFGDEYGISATNQMFATLAGGFLPYILRWVLFKQPEPVTVDPNNLSFKSKFQRKIEEYQQNWEVSDIRIDSYPKKLIPTKVVDDNGIKTIEDATDDEIKSKDNDIMLEEIKPIIKEEFTDKVDILIYDEFVV</sequence>
<dbReference type="EMBL" id="CAJPWZ010003288">
    <property type="protein sequence ID" value="CAG2255879.1"/>
    <property type="molecule type" value="Genomic_DNA"/>
</dbReference>
<dbReference type="Proteomes" id="UP000683360">
    <property type="component" value="Unassembled WGS sequence"/>
</dbReference>
<keyword evidence="1" id="KW-0472">Membrane</keyword>
<comment type="caution">
    <text evidence="2">The sequence shown here is derived from an EMBL/GenBank/DDBJ whole genome shotgun (WGS) entry which is preliminary data.</text>
</comment>
<keyword evidence="3" id="KW-1185">Reference proteome</keyword>
<protein>
    <submittedName>
        <fullName evidence="2">Uncharacterized protein</fullName>
    </submittedName>
</protein>
<feature type="transmembrane region" description="Helical" evidence="1">
    <location>
        <begin position="132"/>
        <end position="160"/>
    </location>
</feature>
<keyword evidence="1" id="KW-1133">Transmembrane helix</keyword>
<evidence type="ECO:0000313" key="2">
    <source>
        <dbReference type="EMBL" id="CAG2255879.1"/>
    </source>
</evidence>
<feature type="transmembrane region" description="Helical" evidence="1">
    <location>
        <begin position="99"/>
        <end position="126"/>
    </location>
</feature>
<keyword evidence="1" id="KW-0812">Transmembrane</keyword>
<dbReference type="AlphaFoldDB" id="A0A8S3VDE1"/>
<proteinExistence type="predicted"/>
<feature type="transmembrane region" description="Helical" evidence="1">
    <location>
        <begin position="417"/>
        <end position="434"/>
    </location>
</feature>
<feature type="transmembrane region" description="Helical" evidence="1">
    <location>
        <begin position="388"/>
        <end position="405"/>
    </location>
</feature>
<feature type="transmembrane region" description="Helical" evidence="1">
    <location>
        <begin position="209"/>
        <end position="227"/>
    </location>
</feature>